<dbReference type="EMBL" id="RKRE01000003">
    <property type="protein sequence ID" value="RPF42853.1"/>
    <property type="molecule type" value="Genomic_DNA"/>
</dbReference>
<keyword evidence="1" id="KW-0378">Hydrolase</keyword>
<dbReference type="Gene3D" id="3.40.630.40">
    <property type="entry name" value="Zn-dependent exopeptidases"/>
    <property type="match status" value="1"/>
</dbReference>
<dbReference type="SUPFAM" id="SSF53187">
    <property type="entry name" value="Zn-dependent exopeptidases"/>
    <property type="match status" value="1"/>
</dbReference>
<evidence type="ECO:0000256" key="1">
    <source>
        <dbReference type="ARBA" id="ARBA00022801"/>
    </source>
</evidence>
<reference evidence="3 4" key="1">
    <citation type="submission" date="2018-11" db="EMBL/GenBank/DDBJ databases">
        <title>Genomic Encyclopedia of Type Strains, Phase IV (KMG-IV): sequencing the most valuable type-strain genomes for metagenomic binning, comparative biology and taxonomic classification.</title>
        <authorList>
            <person name="Goeker M."/>
        </authorList>
    </citation>
    <scope>NUCLEOTIDE SEQUENCE [LARGE SCALE GENOMIC DNA]</scope>
    <source>
        <strain evidence="3 4">DSM 102936</strain>
    </source>
</reference>
<feature type="domain" description="MurNAc-LAA" evidence="2">
    <location>
        <begin position="115"/>
        <end position="225"/>
    </location>
</feature>
<accession>A0A3N5AE60</accession>
<proteinExistence type="predicted"/>
<keyword evidence="4" id="KW-1185">Reference proteome</keyword>
<dbReference type="InterPro" id="IPR050695">
    <property type="entry name" value="N-acetylmuramoyl_amidase_3"/>
</dbReference>
<dbReference type="SMART" id="SM00646">
    <property type="entry name" value="Ami_3"/>
    <property type="match status" value="1"/>
</dbReference>
<evidence type="ECO:0000259" key="2">
    <source>
        <dbReference type="SMART" id="SM00646"/>
    </source>
</evidence>
<sequence length="241" mass="26118">MLVLGAGAYLFLLLAVRIYDSATLRAGEQEIAVLSPVLLDRLVVVDPGHGGPDPGVVREGVREKDLTLAVALRLAGFLRQGGARVMLTREEDRDLADPETAVGKGRKREDLQRRVDMANANRADIFVSIHVNSFEEDNEYGAQTFYQPGAAAGRELACAIQSALREFLGNTTRLPKAVDYFTGRTAQMPAVVVEVGFITNPQEFKLLQDPAYQSKVAFAIYAGIVRYFAAKAGALTLPGPP</sequence>
<comment type="caution">
    <text evidence="3">The sequence shown here is derived from an EMBL/GenBank/DDBJ whole genome shotgun (WGS) entry which is preliminary data.</text>
</comment>
<dbReference type="GO" id="GO:0008745">
    <property type="term" value="F:N-acetylmuramoyl-L-alanine amidase activity"/>
    <property type="evidence" value="ECO:0007669"/>
    <property type="project" value="InterPro"/>
</dbReference>
<evidence type="ECO:0000313" key="4">
    <source>
        <dbReference type="Proteomes" id="UP000282654"/>
    </source>
</evidence>
<evidence type="ECO:0000313" key="3">
    <source>
        <dbReference type="EMBL" id="RPF42853.1"/>
    </source>
</evidence>
<dbReference type="PANTHER" id="PTHR30404">
    <property type="entry name" value="N-ACETYLMURAMOYL-L-ALANINE AMIDASE"/>
    <property type="match status" value="1"/>
</dbReference>
<dbReference type="InterPro" id="IPR002508">
    <property type="entry name" value="MurNAc-LAA_cat"/>
</dbReference>
<dbReference type="Proteomes" id="UP000282654">
    <property type="component" value="Unassembled WGS sequence"/>
</dbReference>
<dbReference type="GO" id="GO:0009253">
    <property type="term" value="P:peptidoglycan catabolic process"/>
    <property type="evidence" value="ECO:0007669"/>
    <property type="project" value="InterPro"/>
</dbReference>
<dbReference type="CDD" id="cd02696">
    <property type="entry name" value="MurNAc-LAA"/>
    <property type="match status" value="1"/>
</dbReference>
<protein>
    <submittedName>
        <fullName evidence="3">N-acetylmuramoyl-L-alanine amidase</fullName>
    </submittedName>
</protein>
<dbReference type="PANTHER" id="PTHR30404:SF0">
    <property type="entry name" value="N-ACETYLMURAMOYL-L-ALANINE AMIDASE AMIC"/>
    <property type="match status" value="1"/>
</dbReference>
<organism evidence="3 4">
    <name type="scientific">Thermodesulfitimonas autotrophica</name>
    <dbReference type="NCBI Taxonomy" id="1894989"/>
    <lineage>
        <taxon>Bacteria</taxon>
        <taxon>Bacillati</taxon>
        <taxon>Bacillota</taxon>
        <taxon>Clostridia</taxon>
        <taxon>Thermoanaerobacterales</taxon>
        <taxon>Thermoanaerobacteraceae</taxon>
        <taxon>Thermodesulfitimonas</taxon>
    </lineage>
</organism>
<dbReference type="GO" id="GO:0030288">
    <property type="term" value="C:outer membrane-bounded periplasmic space"/>
    <property type="evidence" value="ECO:0007669"/>
    <property type="project" value="TreeGrafter"/>
</dbReference>
<name>A0A3N5AE60_9THEO</name>
<dbReference type="Pfam" id="PF01520">
    <property type="entry name" value="Amidase_3"/>
    <property type="match status" value="1"/>
</dbReference>
<gene>
    <name evidence="3" type="ORF">EDD75_1966</name>
</gene>
<dbReference type="AlphaFoldDB" id="A0A3N5AE60"/>